<evidence type="ECO:0000313" key="3">
    <source>
        <dbReference type="Proteomes" id="UP000076798"/>
    </source>
</evidence>
<feature type="compositionally biased region" description="Low complexity" evidence="1">
    <location>
        <begin position="197"/>
        <end position="209"/>
    </location>
</feature>
<dbReference type="AlphaFoldDB" id="A0A166CS43"/>
<evidence type="ECO:0000256" key="1">
    <source>
        <dbReference type="SAM" id="MobiDB-lite"/>
    </source>
</evidence>
<evidence type="ECO:0000313" key="2">
    <source>
        <dbReference type="EMBL" id="KZT37755.1"/>
    </source>
</evidence>
<sequence length="471" mass="52387">MTAGMDRKFNLKRPYALLINQTTRPGGVTGHVTTFHSWRPCALPLFRLPLGPQAPQRLMERLQRDHGTDVSRYPRHQPPFSRASSNLGDDVGSSGFTIKKPKNKTRPRRVESDEDDEERERRDSKELRDYEAQSKRSKNRYPPQKPTQLARPRAPEPIKVDESSGDEMALKPDIPDKSYNRVDVNIDFDELPEPVPKSSSSESSSSKSSMLARPKPPRPTPRTKEGQGSTQETVRKRLSSSVSEFIPLGNSKAAARNFDKLPSQSIKTSAGKFKTPEARSSTTKSTAPRSPPVDLTETTPVKCPTKVDKQPVAGSSKKNKAVPKSPPFLSTAKPKSKMKKAPQAQQFPMEIPPKPDSTPSVPRTAQPFPVSQNSQNDENSPPPRTSPKRKRGEPYGTSNKHAKKPSNPVELLAMEKSSKASASKPDRVAEAWKLSPRRPNLPDLSDSDRDVSIEPEFSFTQIVGARREQKR</sequence>
<gene>
    <name evidence="2" type="ORF">SISSUDRAFT_825500</name>
</gene>
<feature type="compositionally biased region" description="Basic and acidic residues" evidence="1">
    <location>
        <begin position="153"/>
        <end position="180"/>
    </location>
</feature>
<reference evidence="2 3" key="1">
    <citation type="journal article" date="2016" name="Mol. Biol. Evol.">
        <title>Comparative Genomics of Early-Diverging Mushroom-Forming Fungi Provides Insights into the Origins of Lignocellulose Decay Capabilities.</title>
        <authorList>
            <person name="Nagy L.G."/>
            <person name="Riley R."/>
            <person name="Tritt A."/>
            <person name="Adam C."/>
            <person name="Daum C."/>
            <person name="Floudas D."/>
            <person name="Sun H."/>
            <person name="Yadav J.S."/>
            <person name="Pangilinan J."/>
            <person name="Larsson K.H."/>
            <person name="Matsuura K."/>
            <person name="Barry K."/>
            <person name="Labutti K."/>
            <person name="Kuo R."/>
            <person name="Ohm R.A."/>
            <person name="Bhattacharya S.S."/>
            <person name="Shirouzu T."/>
            <person name="Yoshinaga Y."/>
            <person name="Martin F.M."/>
            <person name="Grigoriev I.V."/>
            <person name="Hibbett D.S."/>
        </authorList>
    </citation>
    <scope>NUCLEOTIDE SEQUENCE [LARGE SCALE GENOMIC DNA]</scope>
    <source>
        <strain evidence="2 3">HHB10207 ss-3</strain>
    </source>
</reference>
<protein>
    <submittedName>
        <fullName evidence="2">Uncharacterized protein</fullName>
    </submittedName>
</protein>
<organism evidence="2 3">
    <name type="scientific">Sistotremastrum suecicum HHB10207 ss-3</name>
    <dbReference type="NCBI Taxonomy" id="1314776"/>
    <lineage>
        <taxon>Eukaryota</taxon>
        <taxon>Fungi</taxon>
        <taxon>Dikarya</taxon>
        <taxon>Basidiomycota</taxon>
        <taxon>Agaricomycotina</taxon>
        <taxon>Agaricomycetes</taxon>
        <taxon>Sistotremastrales</taxon>
        <taxon>Sistotremastraceae</taxon>
        <taxon>Sistotremastrum</taxon>
    </lineage>
</organism>
<feature type="compositionally biased region" description="Polar residues" evidence="1">
    <location>
        <begin position="357"/>
        <end position="379"/>
    </location>
</feature>
<dbReference type="Proteomes" id="UP000076798">
    <property type="component" value="Unassembled WGS sequence"/>
</dbReference>
<feature type="compositionally biased region" description="Basic and acidic residues" evidence="1">
    <location>
        <begin position="119"/>
        <end position="134"/>
    </location>
</feature>
<accession>A0A166CS43</accession>
<name>A0A166CS43_9AGAM</name>
<dbReference type="EMBL" id="KV428077">
    <property type="protein sequence ID" value="KZT37755.1"/>
    <property type="molecule type" value="Genomic_DNA"/>
</dbReference>
<proteinExistence type="predicted"/>
<feature type="compositionally biased region" description="Polar residues" evidence="1">
    <location>
        <begin position="278"/>
        <end position="288"/>
    </location>
</feature>
<keyword evidence="3" id="KW-1185">Reference proteome</keyword>
<feature type="region of interest" description="Disordered" evidence="1">
    <location>
        <begin position="65"/>
        <end position="471"/>
    </location>
</feature>